<accession>A0A839FHA6</accession>
<protein>
    <submittedName>
        <fullName evidence="1">Uncharacterized protein</fullName>
    </submittedName>
</protein>
<sequence length="31" mass="3324">MTVSRQDAAGNSAVLGRVMRPLNSLVEKLIP</sequence>
<proteinExistence type="predicted"/>
<comment type="caution">
    <text evidence="1">The sequence shown here is derived from an EMBL/GenBank/DDBJ whole genome shotgun (WGS) entry which is preliminary data.</text>
</comment>
<gene>
    <name evidence="1" type="ORF">HNR24_001023</name>
</gene>
<organism evidence="1 2">
    <name type="scientific">Nesterenkonia jeotgali</name>
    <dbReference type="NCBI Taxonomy" id="317018"/>
    <lineage>
        <taxon>Bacteria</taxon>
        <taxon>Bacillati</taxon>
        <taxon>Actinomycetota</taxon>
        <taxon>Actinomycetes</taxon>
        <taxon>Micrococcales</taxon>
        <taxon>Micrococcaceae</taxon>
        <taxon>Nesterenkonia</taxon>
    </lineage>
</organism>
<reference evidence="1 2" key="1">
    <citation type="submission" date="2020-08" db="EMBL/GenBank/DDBJ databases">
        <title>Sequencing the genomes of 1000 actinobacteria strains.</title>
        <authorList>
            <person name="Klenk H.-P."/>
        </authorList>
    </citation>
    <scope>NUCLEOTIDE SEQUENCE [LARGE SCALE GENOMIC DNA]</scope>
    <source>
        <strain evidence="1 2">DSM 19081</strain>
    </source>
</reference>
<name>A0A839FHA6_9MICC</name>
<evidence type="ECO:0000313" key="1">
    <source>
        <dbReference type="EMBL" id="MBA8921090.1"/>
    </source>
</evidence>
<dbReference type="EMBL" id="JACJIH010000001">
    <property type="protein sequence ID" value="MBA8921090.1"/>
    <property type="molecule type" value="Genomic_DNA"/>
</dbReference>
<dbReference type="AlphaFoldDB" id="A0A839FHA6"/>
<evidence type="ECO:0000313" key="2">
    <source>
        <dbReference type="Proteomes" id="UP000546252"/>
    </source>
</evidence>
<dbReference type="Proteomes" id="UP000546252">
    <property type="component" value="Unassembled WGS sequence"/>
</dbReference>